<reference evidence="1 2" key="1">
    <citation type="submission" date="2019-06" db="EMBL/GenBank/DDBJ databases">
        <title>Sequencing the genomes of 1000 actinobacteria strains.</title>
        <authorList>
            <person name="Klenk H.-P."/>
        </authorList>
    </citation>
    <scope>NUCLEOTIDE SEQUENCE [LARGE SCALE GENOMIC DNA]</scope>
    <source>
        <strain evidence="1 2">DSM 20169</strain>
    </source>
</reference>
<dbReference type="EMBL" id="VFOX01000002">
    <property type="protein sequence ID" value="TQL82536.1"/>
    <property type="molecule type" value="Genomic_DNA"/>
</dbReference>
<name>A0A543BCM0_9MICO</name>
<sequence length="211" mass="22406">MNDHELDERLRRADPAVPAPEALDATIDQLVARPLAGRARRPWRPVVAVGGALVLVGTLAAATDIDEFLLSVPPFSGLEYGADFRPASGLPYVPTEGQDRGEQCTLYVDLGGLSDDQVATVGDFWTAADPAAFAAAVHERMQNPREEDIGSPEAIESWAVVQQSLAVLDQVVPGISWGAATPGDSFEPGDPHLVSVTQLCRDDLDGLEPGE</sequence>
<gene>
    <name evidence="1" type="ORF">FB560_4030</name>
</gene>
<proteinExistence type="predicted"/>
<evidence type="ECO:0000313" key="1">
    <source>
        <dbReference type="EMBL" id="TQL82536.1"/>
    </source>
</evidence>
<organism evidence="1 2">
    <name type="scientific">Microbacterium saperdae</name>
    <dbReference type="NCBI Taxonomy" id="69368"/>
    <lineage>
        <taxon>Bacteria</taxon>
        <taxon>Bacillati</taxon>
        <taxon>Actinomycetota</taxon>
        <taxon>Actinomycetes</taxon>
        <taxon>Micrococcales</taxon>
        <taxon>Microbacteriaceae</taxon>
        <taxon>Microbacterium</taxon>
    </lineage>
</organism>
<dbReference type="RefSeq" id="WP_141874446.1">
    <property type="nucleotide sequence ID" value="NZ_VFOX01000002.1"/>
</dbReference>
<protein>
    <submittedName>
        <fullName evidence="1">Uncharacterized protein</fullName>
    </submittedName>
</protein>
<evidence type="ECO:0000313" key="2">
    <source>
        <dbReference type="Proteomes" id="UP000317209"/>
    </source>
</evidence>
<keyword evidence="2" id="KW-1185">Reference proteome</keyword>
<dbReference type="Proteomes" id="UP000317209">
    <property type="component" value="Unassembled WGS sequence"/>
</dbReference>
<dbReference type="AlphaFoldDB" id="A0A543BCM0"/>
<comment type="caution">
    <text evidence="1">The sequence shown here is derived from an EMBL/GenBank/DDBJ whole genome shotgun (WGS) entry which is preliminary data.</text>
</comment>
<accession>A0A543BCM0</accession>